<feature type="compositionally biased region" description="Polar residues" evidence="5">
    <location>
        <begin position="1"/>
        <end position="20"/>
    </location>
</feature>
<dbReference type="InterPro" id="IPR046965">
    <property type="entry name" value="Cyclin_A/B-like"/>
</dbReference>
<dbReference type="Pfam" id="PF00134">
    <property type="entry name" value="Cyclin_N"/>
    <property type="match status" value="1"/>
</dbReference>
<dbReference type="GO" id="GO:0051301">
    <property type="term" value="P:cell division"/>
    <property type="evidence" value="ECO:0007669"/>
    <property type="project" value="UniProtKB-KW"/>
</dbReference>
<dbReference type="GO" id="GO:0044772">
    <property type="term" value="P:mitotic cell cycle phase transition"/>
    <property type="evidence" value="ECO:0007669"/>
    <property type="project" value="InterPro"/>
</dbReference>
<dbReference type="PANTHER" id="PTHR10177">
    <property type="entry name" value="CYCLINS"/>
    <property type="match status" value="1"/>
</dbReference>
<comment type="caution">
    <text evidence="8">The sequence shown here is derived from an EMBL/GenBank/DDBJ whole genome shotgun (WGS) entry which is preliminary data.</text>
</comment>
<evidence type="ECO:0000256" key="3">
    <source>
        <dbReference type="ARBA" id="ARBA00023306"/>
    </source>
</evidence>
<dbReference type="OrthoDB" id="5590282at2759"/>
<dbReference type="AlphaFoldDB" id="A0A1J4JCQ6"/>
<comment type="similarity">
    <text evidence="4">Belongs to the cyclin family.</text>
</comment>
<evidence type="ECO:0000259" key="7">
    <source>
        <dbReference type="SMART" id="SM01332"/>
    </source>
</evidence>
<dbReference type="InterPro" id="IPR006671">
    <property type="entry name" value="Cyclin_N"/>
</dbReference>
<dbReference type="InterPro" id="IPR039361">
    <property type="entry name" value="Cyclin"/>
</dbReference>
<dbReference type="InterPro" id="IPR036915">
    <property type="entry name" value="Cyclin-like_sf"/>
</dbReference>
<feature type="region of interest" description="Disordered" evidence="5">
    <location>
        <begin position="1"/>
        <end position="47"/>
    </location>
</feature>
<dbReference type="InterPro" id="IPR013763">
    <property type="entry name" value="Cyclin-like_dom"/>
</dbReference>
<evidence type="ECO:0000256" key="5">
    <source>
        <dbReference type="SAM" id="MobiDB-lite"/>
    </source>
</evidence>
<accession>A0A1J4JCQ6</accession>
<dbReference type="PIRSF" id="PIRSF001771">
    <property type="entry name" value="Cyclin_A_B_D_E"/>
    <property type="match status" value="1"/>
</dbReference>
<evidence type="ECO:0000313" key="9">
    <source>
        <dbReference type="Proteomes" id="UP000179807"/>
    </source>
</evidence>
<keyword evidence="1" id="KW-0132">Cell division</keyword>
<feature type="domain" description="Cyclin-like" evidence="6">
    <location>
        <begin position="299"/>
        <end position="381"/>
    </location>
</feature>
<dbReference type="RefSeq" id="XP_068350017.1">
    <property type="nucleotide sequence ID" value="XM_068490416.1"/>
</dbReference>
<dbReference type="InterPro" id="IPR004367">
    <property type="entry name" value="Cyclin_C-dom"/>
</dbReference>
<evidence type="ECO:0000259" key="6">
    <source>
        <dbReference type="SMART" id="SM00385"/>
    </source>
</evidence>
<evidence type="ECO:0000256" key="4">
    <source>
        <dbReference type="RuleBase" id="RU000383"/>
    </source>
</evidence>
<dbReference type="Gene3D" id="1.10.472.10">
    <property type="entry name" value="Cyclin-like"/>
    <property type="match status" value="2"/>
</dbReference>
<dbReference type="SUPFAM" id="SSF47954">
    <property type="entry name" value="Cyclin-like"/>
    <property type="match status" value="2"/>
</dbReference>
<evidence type="ECO:0000256" key="1">
    <source>
        <dbReference type="ARBA" id="ARBA00022618"/>
    </source>
</evidence>
<keyword evidence="9" id="KW-1185">Reference proteome</keyword>
<dbReference type="CDD" id="cd20537">
    <property type="entry name" value="CYCLIN_CCNO-like_rpt2"/>
    <property type="match status" value="1"/>
</dbReference>
<dbReference type="VEuPathDB" id="TrichDB:TRFO_01961"/>
<feature type="compositionally biased region" description="Polar residues" evidence="5">
    <location>
        <begin position="28"/>
        <end position="45"/>
    </location>
</feature>
<dbReference type="SMART" id="SM01332">
    <property type="entry name" value="Cyclin_C"/>
    <property type="match status" value="1"/>
</dbReference>
<sequence length="420" mass="48110">MNTQVDQQANNFSNTSNCLNPDTKPENPFNQNHHSIQNNEGSSHFPNMMYRNRMQYSMIRSNVTPHHSEYSDPDMPNDDDEIVNPDISSSKNVINAQSMPSINGGCTFSHNISENNINDFDNDTDDDFDEIDDNYEEEDTDEYESLPEVDQRNLYKPQKLARYAETIFSIARDDISTLETSSERIHSIQSEISPELHEIAVKWIFQLHTTYKMSSDTLYEAITYLNTVLSKSEIQRSQLQLVAVTCIWMAMKVEERSMPKLSELAYLCREQYKEEDFVACERNLLTLLDFRLSYPTSKMFLRRLLDAVSAESQIIEAATFFCDLSLLPIEFIDFSPVVVAMASVCLGKVTLDRYCPTQRLLAYSHLSNADDVKKCAAMLLKKAEPVISDKNHILYKKFTQESLGNVILDMNLSPDLIGKI</sequence>
<evidence type="ECO:0000313" key="8">
    <source>
        <dbReference type="EMBL" id="OHS96880.1"/>
    </source>
</evidence>
<dbReference type="SMART" id="SM00385">
    <property type="entry name" value="CYCLIN"/>
    <property type="match status" value="2"/>
</dbReference>
<reference evidence="8" key="1">
    <citation type="submission" date="2016-10" db="EMBL/GenBank/DDBJ databases">
        <authorList>
            <person name="Benchimol M."/>
            <person name="Almeida L.G."/>
            <person name="Vasconcelos A.T."/>
            <person name="Perreira-Neves A."/>
            <person name="Rosa I.A."/>
            <person name="Tasca T."/>
            <person name="Bogo M.R."/>
            <person name="de Souza W."/>
        </authorList>
    </citation>
    <scope>NUCLEOTIDE SEQUENCE [LARGE SCALE GENOMIC DNA]</scope>
    <source>
        <strain evidence="8">K</strain>
    </source>
</reference>
<name>A0A1J4JCQ6_9EUKA</name>
<feature type="domain" description="Cyclin-like" evidence="6">
    <location>
        <begin position="202"/>
        <end position="286"/>
    </location>
</feature>
<keyword evidence="3" id="KW-0131">Cell cycle</keyword>
<feature type="domain" description="Cyclin C-terminal" evidence="7">
    <location>
        <begin position="295"/>
        <end position="412"/>
    </location>
</feature>
<dbReference type="Pfam" id="PF02984">
    <property type="entry name" value="Cyclin_C"/>
    <property type="match status" value="1"/>
</dbReference>
<organism evidence="8 9">
    <name type="scientific">Tritrichomonas foetus</name>
    <dbReference type="NCBI Taxonomy" id="1144522"/>
    <lineage>
        <taxon>Eukaryota</taxon>
        <taxon>Metamonada</taxon>
        <taxon>Parabasalia</taxon>
        <taxon>Tritrichomonadida</taxon>
        <taxon>Tritrichomonadidae</taxon>
        <taxon>Tritrichomonas</taxon>
    </lineage>
</organism>
<dbReference type="Proteomes" id="UP000179807">
    <property type="component" value="Unassembled WGS sequence"/>
</dbReference>
<dbReference type="GO" id="GO:0016538">
    <property type="term" value="F:cyclin-dependent protein serine/threonine kinase regulator activity"/>
    <property type="evidence" value="ECO:0007669"/>
    <property type="project" value="InterPro"/>
</dbReference>
<keyword evidence="2 4" id="KW-0195">Cyclin</keyword>
<dbReference type="EMBL" id="MLAK01001148">
    <property type="protein sequence ID" value="OHS96880.1"/>
    <property type="molecule type" value="Genomic_DNA"/>
</dbReference>
<gene>
    <name evidence="8" type="ORF">TRFO_01961</name>
</gene>
<proteinExistence type="inferred from homology"/>
<protein>
    <submittedName>
        <fullName evidence="8">Cyclin, N-terminal domain containing protein</fullName>
    </submittedName>
</protein>
<evidence type="ECO:0000256" key="2">
    <source>
        <dbReference type="ARBA" id="ARBA00023127"/>
    </source>
</evidence>
<dbReference type="FunFam" id="1.10.472.10:FF:000057">
    <property type="entry name" value="Cyclin N-terminal domain containing 2"/>
    <property type="match status" value="1"/>
</dbReference>
<dbReference type="GeneID" id="94825120"/>